<accession>A0A0P1LX91</accession>
<accession>A0A0N7MTS3</accession>
<reference evidence="3" key="2">
    <citation type="submission" date="2015-11" db="EMBL/GenBank/DDBJ databases">
        <authorList>
            <person name="Zhang Y."/>
            <person name="Guo Z."/>
        </authorList>
    </citation>
    <scope>NUCLEOTIDE SEQUENCE [LARGE SCALE GENOMIC DNA]</scope>
    <source>
        <strain evidence="3">JGI-4</strain>
    </source>
</reference>
<dbReference type="AlphaFoldDB" id="A0A0P1P4S8"/>
<evidence type="ECO:0008006" key="6">
    <source>
        <dbReference type="Google" id="ProtNLM"/>
    </source>
</evidence>
<accession>A0A0P1MR04</accession>
<sequence>MKSLKAFFASLLILLSTVASYLSSQELGKVSSETSLGKYFAKTIAYYDNVVLIGEMLRAPSEKNRKYFASLLEKEIKLARFYWESLPSEITSNFARVCLSKKYKSVDELKSDVEYYLAPELIKILDINKEMRALALVTEAERNSFIATKAKSLGISAEKVERIMNSGYVVVPFIKKYLASRDTIVKVVDKKEKRVPAVRVALQGGLTLFRVNFKDNQYSVKPEYEIEDEDESIFEIKDGNIVAAEDTAFMNAVSSIAFKFELTMRNLFKLYSPISEVGFNSVSFPLGRREGIGIDDGFNVIEMVEEPSGEIKPKNVGFVRVTKVDARFSRAQIIIGGILWGKIERGMFVEERPRFPFDFVFGGFLSPVGIEAVKLGLRGQLGNGILREIDNDTLEIISHGKFGYAGRFNVNFNIGRVSRSQISQLWLVLGGGAGIIPLKAKFFGEDVKNATFGWLGLGLMKKFYFRRLALAFESNVVFSNFEFSIKKTDGSDTVKYALSPSLWFFGITAGSGVEFVITPDVNIGGRVYYQATPKSNEWSFLRKVGDKEERRKVKFGNVNLSGFAFQFYVNVSIKNFAKVRRFD</sequence>
<dbReference type="STRING" id="1633631.GCA_001442925_01259"/>
<accession>A0A0P1P4S8</accession>
<protein>
    <recommendedName>
        <fullName evidence="6">DUF2059 domain-containing protein</fullName>
    </recommendedName>
</protein>
<dbReference type="Proteomes" id="UP000182011">
    <property type="component" value="Unassembled WGS sequence"/>
</dbReference>
<dbReference type="Proteomes" id="UP000182200">
    <property type="component" value="Unassembled WGS sequence"/>
</dbReference>
<accession>A0A0N7MPA0</accession>
<evidence type="ECO:0000313" key="4">
    <source>
        <dbReference type="Proteomes" id="UP000182011"/>
    </source>
</evidence>
<accession>A0A0S4N330</accession>
<feature type="signal peptide" evidence="1">
    <location>
        <begin position="1"/>
        <end position="21"/>
    </location>
</feature>
<keyword evidence="5" id="KW-1185">Reference proteome</keyword>
<reference evidence="4 5" key="1">
    <citation type="submission" date="2015-11" db="EMBL/GenBank/DDBJ databases">
        <authorList>
            <person name="Varghese N."/>
        </authorList>
    </citation>
    <scope>NUCLEOTIDE SEQUENCE [LARGE SCALE GENOMIC DNA]</scope>
    <source>
        <strain evidence="2 5">JGI-8</strain>
    </source>
</reference>
<keyword evidence="1" id="KW-0732">Signal</keyword>
<accession>A0A0N7MTM7</accession>
<evidence type="ECO:0000313" key="2">
    <source>
        <dbReference type="EMBL" id="CUS83513.1"/>
    </source>
</evidence>
<dbReference type="EMBL" id="FAOP01000005">
    <property type="protein sequence ID" value="CUU05484.1"/>
    <property type="molecule type" value="Genomic_DNA"/>
</dbReference>
<evidence type="ECO:0000313" key="5">
    <source>
        <dbReference type="Proteomes" id="UP000182200"/>
    </source>
</evidence>
<dbReference type="RefSeq" id="WP_141653878.1">
    <property type="nucleotide sequence ID" value="NZ_CZVI01000007.1"/>
</dbReference>
<accession>A0A0P1LQL6</accession>
<feature type="chain" id="PRO_5030013181" description="DUF2059 domain-containing protein" evidence="1">
    <location>
        <begin position="22"/>
        <end position="583"/>
    </location>
</feature>
<gene>
    <name evidence="3" type="ORF">JGI4_01264</name>
    <name evidence="2" type="ORF">JGI8_00702</name>
</gene>
<dbReference type="EMBL" id="CZVI01000007">
    <property type="protein sequence ID" value="CUS83513.1"/>
    <property type="molecule type" value="Genomic_DNA"/>
</dbReference>
<evidence type="ECO:0000313" key="3">
    <source>
        <dbReference type="EMBL" id="CUU05484.1"/>
    </source>
</evidence>
<organism evidence="3 4">
    <name type="scientific">Candidatus Kryptonium thompsonii</name>
    <dbReference type="NCBI Taxonomy" id="1633631"/>
    <lineage>
        <taxon>Bacteria</taxon>
        <taxon>Pseudomonadati</taxon>
        <taxon>Candidatus Kryptoniota</taxon>
        <taxon>Candidatus Kryptonium</taxon>
    </lineage>
</organism>
<accession>A0A0P1LPL0</accession>
<evidence type="ECO:0000256" key="1">
    <source>
        <dbReference type="SAM" id="SignalP"/>
    </source>
</evidence>
<proteinExistence type="predicted"/>
<name>A0A0P1P4S8_9BACT</name>